<name>A0A445A0T8_ARAHY</name>
<dbReference type="EMBL" id="SDMP01000013">
    <property type="protein sequence ID" value="RYR20052.1"/>
    <property type="molecule type" value="Genomic_DNA"/>
</dbReference>
<comment type="caution">
    <text evidence="9">The sequence shown here is derived from an EMBL/GenBank/DDBJ whole genome shotgun (WGS) entry which is preliminary data.</text>
</comment>
<gene>
    <name evidence="9" type="ORF">Ahy_B03g065140</name>
</gene>
<dbReference type="STRING" id="3818.A0A445A0T8"/>
<dbReference type="Proteomes" id="UP000289738">
    <property type="component" value="Chromosome B03"/>
</dbReference>
<dbReference type="SUPFAM" id="SSF53098">
    <property type="entry name" value="Ribonuclease H-like"/>
    <property type="match status" value="1"/>
</dbReference>
<dbReference type="InterPro" id="IPR007021">
    <property type="entry name" value="DUF659"/>
</dbReference>
<dbReference type="AlphaFoldDB" id="A0A445A0T8"/>
<keyword evidence="5" id="KW-0238">DNA-binding</keyword>
<dbReference type="EMBL" id="SDMP01000013">
    <property type="protein sequence ID" value="RYR20051.1"/>
    <property type="molecule type" value="Genomic_DNA"/>
</dbReference>
<evidence type="ECO:0000256" key="6">
    <source>
        <dbReference type="ARBA" id="ARBA00023242"/>
    </source>
</evidence>
<dbReference type="GO" id="GO:0008270">
    <property type="term" value="F:zinc ion binding"/>
    <property type="evidence" value="ECO:0007669"/>
    <property type="project" value="UniProtKB-KW"/>
</dbReference>
<dbReference type="PANTHER" id="PTHR32166">
    <property type="entry name" value="OSJNBA0013A04.12 PROTEIN"/>
    <property type="match status" value="1"/>
</dbReference>
<evidence type="ECO:0000256" key="7">
    <source>
        <dbReference type="PROSITE-ProRule" id="PRU00027"/>
    </source>
</evidence>
<keyword evidence="10" id="KW-1185">Reference proteome</keyword>
<keyword evidence="3 7" id="KW-0863">Zinc-finger</keyword>
<evidence type="ECO:0000256" key="3">
    <source>
        <dbReference type="ARBA" id="ARBA00022771"/>
    </source>
</evidence>
<evidence type="ECO:0000256" key="2">
    <source>
        <dbReference type="ARBA" id="ARBA00022723"/>
    </source>
</evidence>
<dbReference type="GO" id="GO:0003677">
    <property type="term" value="F:DNA binding"/>
    <property type="evidence" value="ECO:0007669"/>
    <property type="project" value="UniProtKB-KW"/>
</dbReference>
<dbReference type="Pfam" id="PF02892">
    <property type="entry name" value="zf-BED"/>
    <property type="match status" value="2"/>
</dbReference>
<dbReference type="Pfam" id="PF05699">
    <property type="entry name" value="Dimer_Tnp_hAT"/>
    <property type="match status" value="1"/>
</dbReference>
<feature type="domain" description="BED-type" evidence="8">
    <location>
        <begin position="8"/>
        <end position="64"/>
    </location>
</feature>
<evidence type="ECO:0000256" key="4">
    <source>
        <dbReference type="ARBA" id="ARBA00022833"/>
    </source>
</evidence>
<proteinExistence type="predicted"/>
<dbReference type="InterPro" id="IPR012337">
    <property type="entry name" value="RNaseH-like_sf"/>
</dbReference>
<sequence>MPPLRSSGFVDPGWDHGIAQDERKKKVRCNYCGKIVSGGIYRLKQHLARVSGEVTYCEKAPEEVYLRMKENLEGCRSNKKQKHIDAQAYMNFQSNDDEDDEEQIECRSKGKQLMDDRSVSINFTPLRSLGYVDPGWEHGVAQDERKKKVKCNYCEKIVSGGINRFKQHLARIPGEVAPCKNAPEEVYLKIKENMKWHRTGRRHRQPEAKELIPFYAKSVDDDDDDDGDEEDEYEQMEDALHHVNKETLIDVDNRLSKDFRKTFKAMPPSTGPEPVLRRSRLDNIYLKLPKNQPPQAFNQVKVKAGPTKKLRKEVISTICKFFYHAGIPLQAADSLYFHKMLEVVGQYGQGLVCPPSQLMSGRFLQEEIDSIRNYLVEYKASWAITGCSVMADSWRDVQGRTIINFLVSCPHGVYFVSSVDATNVVEDAPNLFKLLDKVVEEIGEENVVQVITENTPNYKAAGKMLEEKRRNLFWTPCATYCINRILEDFMKIRCVEECIEKGQKITKLIYNQIWLLNLMKNEFTEGQELLNTAGTQYASSFATLRSLLDHRVGLKRMFLSNKWISSRFSRTNEGKEVEKIVLNVTFWKKMQYVRKSVDPIMHVLQKVCSGESFSMPYIYNDMYRAKLAIKSVNGDDARKYEPFWKVIDNHCNSLFCHPLYLAAYFLNPSYRYRQDFVAHSEVVRGLNECIVRLEPDNMRRISASMQIAHYNSAQDDFGTELAISTRTDLEPGKNCWVAAKCNVYSVSGYIACRCIDSFGDKFELILFPFFMSLAAWWQQHGISCIELQRIAVRILSQTCSTFVREHEWSIYDQIYSKSQNRLTQKKLNDLIYVHYNLRLRESQLRKRSRDSRSTSVDNVLLEHLLKDWITDTNIQSSDVDKNIFDGIEHDDQYENDLIDYDDGAARSLKGSLELETMADLAVGSPDVDHANINAATDNDSDLNYFDDDLSE</sequence>
<dbReference type="GO" id="GO:0005634">
    <property type="term" value="C:nucleus"/>
    <property type="evidence" value="ECO:0007669"/>
    <property type="project" value="UniProtKB-SubCell"/>
</dbReference>
<evidence type="ECO:0000313" key="9">
    <source>
        <dbReference type="EMBL" id="RYR20053.1"/>
    </source>
</evidence>
<evidence type="ECO:0000259" key="8">
    <source>
        <dbReference type="PROSITE" id="PS50808"/>
    </source>
</evidence>
<keyword evidence="4" id="KW-0862">Zinc</keyword>
<evidence type="ECO:0000256" key="5">
    <source>
        <dbReference type="ARBA" id="ARBA00023125"/>
    </source>
</evidence>
<dbReference type="PANTHER" id="PTHR32166:SF105">
    <property type="entry name" value="HAT DIMERIZATION DOMAIN-CONTAINING PROTEIN"/>
    <property type="match status" value="1"/>
</dbReference>
<evidence type="ECO:0000256" key="1">
    <source>
        <dbReference type="ARBA" id="ARBA00004123"/>
    </source>
</evidence>
<dbReference type="EMBL" id="SDMP01000013">
    <property type="protein sequence ID" value="RYR20054.1"/>
    <property type="molecule type" value="Genomic_DNA"/>
</dbReference>
<organism evidence="9 10">
    <name type="scientific">Arachis hypogaea</name>
    <name type="common">Peanut</name>
    <dbReference type="NCBI Taxonomy" id="3818"/>
    <lineage>
        <taxon>Eukaryota</taxon>
        <taxon>Viridiplantae</taxon>
        <taxon>Streptophyta</taxon>
        <taxon>Embryophyta</taxon>
        <taxon>Tracheophyta</taxon>
        <taxon>Spermatophyta</taxon>
        <taxon>Magnoliopsida</taxon>
        <taxon>eudicotyledons</taxon>
        <taxon>Gunneridae</taxon>
        <taxon>Pentapetalae</taxon>
        <taxon>rosids</taxon>
        <taxon>fabids</taxon>
        <taxon>Fabales</taxon>
        <taxon>Fabaceae</taxon>
        <taxon>Papilionoideae</taxon>
        <taxon>50 kb inversion clade</taxon>
        <taxon>dalbergioids sensu lato</taxon>
        <taxon>Dalbergieae</taxon>
        <taxon>Pterocarpus clade</taxon>
        <taxon>Arachis</taxon>
    </lineage>
</organism>
<accession>A0A445A0T8</accession>
<dbReference type="InterPro" id="IPR008906">
    <property type="entry name" value="HATC_C_dom"/>
</dbReference>
<comment type="subcellular location">
    <subcellularLocation>
        <location evidence="1">Nucleus</location>
    </subcellularLocation>
</comment>
<dbReference type="GO" id="GO:0046983">
    <property type="term" value="F:protein dimerization activity"/>
    <property type="evidence" value="ECO:0007669"/>
    <property type="project" value="InterPro"/>
</dbReference>
<evidence type="ECO:0000313" key="10">
    <source>
        <dbReference type="Proteomes" id="UP000289738"/>
    </source>
</evidence>
<keyword evidence="6" id="KW-0539">Nucleus</keyword>
<protein>
    <recommendedName>
        <fullName evidence="8">BED-type domain-containing protein</fullName>
    </recommendedName>
</protein>
<reference evidence="9 10" key="1">
    <citation type="submission" date="2019-01" db="EMBL/GenBank/DDBJ databases">
        <title>Sequencing of cultivated peanut Arachis hypogaea provides insights into genome evolution and oil improvement.</title>
        <authorList>
            <person name="Chen X."/>
        </authorList>
    </citation>
    <scope>NUCLEOTIDE SEQUENCE [LARGE SCALE GENOMIC DNA]</scope>
    <source>
        <strain evidence="10">cv. Fuhuasheng</strain>
        <strain evidence="9">GDAAS-fuhuasheng2018</strain>
        <tissue evidence="9">Leaves</tissue>
    </source>
</reference>
<dbReference type="EMBL" id="SDMP01000013">
    <property type="protein sequence ID" value="RYR20053.1"/>
    <property type="molecule type" value="Genomic_DNA"/>
</dbReference>
<keyword evidence="2" id="KW-0479">Metal-binding</keyword>
<dbReference type="InterPro" id="IPR003656">
    <property type="entry name" value="Znf_BED"/>
</dbReference>
<feature type="domain" description="BED-type" evidence="8">
    <location>
        <begin position="130"/>
        <end position="186"/>
    </location>
</feature>
<dbReference type="PROSITE" id="PS50808">
    <property type="entry name" value="ZF_BED"/>
    <property type="match status" value="2"/>
</dbReference>
<dbReference type="Pfam" id="PF04937">
    <property type="entry name" value="DUF659"/>
    <property type="match status" value="1"/>
</dbReference>